<keyword evidence="1" id="KW-1133">Transmembrane helix</keyword>
<evidence type="ECO:0000313" key="2">
    <source>
        <dbReference type="EMBL" id="AYV85209.1"/>
    </source>
</evidence>
<accession>A0A3G5AIH0</accession>
<reference evidence="2" key="1">
    <citation type="submission" date="2018-10" db="EMBL/GenBank/DDBJ databases">
        <title>Hidden diversity of soil giant viruses.</title>
        <authorList>
            <person name="Schulz F."/>
            <person name="Alteio L."/>
            <person name="Goudeau D."/>
            <person name="Ryan E.M."/>
            <person name="Malmstrom R.R."/>
            <person name="Blanchard J."/>
            <person name="Woyke T."/>
        </authorList>
    </citation>
    <scope>NUCLEOTIDE SEQUENCE</scope>
    <source>
        <strain evidence="2">SAV1</strain>
    </source>
</reference>
<keyword evidence="1" id="KW-0472">Membrane</keyword>
<keyword evidence="1" id="KW-0812">Transmembrane</keyword>
<evidence type="ECO:0000256" key="1">
    <source>
        <dbReference type="SAM" id="Phobius"/>
    </source>
</evidence>
<feature type="transmembrane region" description="Helical" evidence="1">
    <location>
        <begin position="37"/>
        <end position="56"/>
    </location>
</feature>
<feature type="transmembrane region" description="Helical" evidence="1">
    <location>
        <begin position="94"/>
        <end position="114"/>
    </location>
</feature>
<organism evidence="2">
    <name type="scientific">Satyrvirus sp</name>
    <dbReference type="NCBI Taxonomy" id="2487771"/>
    <lineage>
        <taxon>Viruses</taxon>
        <taxon>Varidnaviria</taxon>
        <taxon>Bamfordvirae</taxon>
        <taxon>Nucleocytoviricota</taxon>
        <taxon>Megaviricetes</taxon>
        <taxon>Imitervirales</taxon>
        <taxon>Mimiviridae</taxon>
        <taxon>Megamimivirinae</taxon>
    </lineage>
</organism>
<protein>
    <submittedName>
        <fullName evidence="2">Uncharacterized protein</fullName>
    </submittedName>
</protein>
<sequence length="126" mass="14645">MVLKFFNKFSKIFNKFSNQYPYTKYIFPRDPLIFKNILWLKVGMSLGGFMAIHIATDHRKHKLIKYGLLGEAVGGACVAYYMGFHYFGPSYLPYMVTPLAMCILFTTIYAHFIGKHREKKIAEKNS</sequence>
<dbReference type="EMBL" id="MK072443">
    <property type="protein sequence ID" value="AYV85209.1"/>
    <property type="molecule type" value="Genomic_DNA"/>
</dbReference>
<proteinExistence type="predicted"/>
<feature type="transmembrane region" description="Helical" evidence="1">
    <location>
        <begin position="68"/>
        <end position="88"/>
    </location>
</feature>
<gene>
    <name evidence="2" type="ORF">Satyrvirus7_3</name>
</gene>
<name>A0A3G5AIH0_9VIRU</name>